<organism evidence="1 2">
    <name type="scientific">Eumeta variegata</name>
    <name type="common">Bagworm moth</name>
    <name type="synonym">Eumeta japonica</name>
    <dbReference type="NCBI Taxonomy" id="151549"/>
    <lineage>
        <taxon>Eukaryota</taxon>
        <taxon>Metazoa</taxon>
        <taxon>Ecdysozoa</taxon>
        <taxon>Arthropoda</taxon>
        <taxon>Hexapoda</taxon>
        <taxon>Insecta</taxon>
        <taxon>Pterygota</taxon>
        <taxon>Neoptera</taxon>
        <taxon>Endopterygota</taxon>
        <taxon>Lepidoptera</taxon>
        <taxon>Glossata</taxon>
        <taxon>Ditrysia</taxon>
        <taxon>Tineoidea</taxon>
        <taxon>Psychidae</taxon>
        <taxon>Oiketicinae</taxon>
        <taxon>Eumeta</taxon>
    </lineage>
</organism>
<reference evidence="1 2" key="1">
    <citation type="journal article" date="2019" name="Commun. Biol.">
        <title>The bagworm genome reveals a unique fibroin gene that provides high tensile strength.</title>
        <authorList>
            <person name="Kono N."/>
            <person name="Nakamura H."/>
            <person name="Ohtoshi R."/>
            <person name="Tomita M."/>
            <person name="Numata K."/>
            <person name="Arakawa K."/>
        </authorList>
    </citation>
    <scope>NUCLEOTIDE SEQUENCE [LARGE SCALE GENOMIC DNA]</scope>
</reference>
<proteinExistence type="predicted"/>
<protein>
    <submittedName>
        <fullName evidence="1">Uncharacterized protein</fullName>
    </submittedName>
</protein>
<dbReference type="EMBL" id="BGZK01000784">
    <property type="protein sequence ID" value="GBP60295.1"/>
    <property type="molecule type" value="Genomic_DNA"/>
</dbReference>
<comment type="caution">
    <text evidence="1">The sequence shown here is derived from an EMBL/GenBank/DDBJ whole genome shotgun (WGS) entry which is preliminary data.</text>
</comment>
<keyword evidence="2" id="KW-1185">Reference proteome</keyword>
<sequence length="185" mass="20535">MELGNESPIVSQIKSITRSTSVLILSAILIVTKVKVFILSPCRGRRGREHLVGTGCTARQTGRGRARTGAHKSTSARRIQSVENRRPISEHLVPTTAARFRRLPCQLKYCVSLVHHLDDKTNPAPKIVNTEQSDAKASSMIALKRLSLEKISPKNRMCIELIRSDTQIGQSKTISDIRSHPYCPT</sequence>
<gene>
    <name evidence="1" type="ORF">EVAR_91579_1</name>
</gene>
<dbReference type="Proteomes" id="UP000299102">
    <property type="component" value="Unassembled WGS sequence"/>
</dbReference>
<evidence type="ECO:0000313" key="1">
    <source>
        <dbReference type="EMBL" id="GBP60295.1"/>
    </source>
</evidence>
<accession>A0A4C1XDN1</accession>
<dbReference type="AlphaFoldDB" id="A0A4C1XDN1"/>
<evidence type="ECO:0000313" key="2">
    <source>
        <dbReference type="Proteomes" id="UP000299102"/>
    </source>
</evidence>
<name>A0A4C1XDN1_EUMVA</name>